<comment type="caution">
    <text evidence="1">The sequence shown here is derived from an EMBL/GenBank/DDBJ whole genome shotgun (WGS) entry which is preliminary data.</text>
</comment>
<gene>
    <name evidence="1" type="primary">Necator_chrV.g19455</name>
    <name evidence="1" type="ORF">RB195_014663</name>
</gene>
<dbReference type="EMBL" id="JAVFWL010000005">
    <property type="protein sequence ID" value="KAK6756383.1"/>
    <property type="molecule type" value="Genomic_DNA"/>
</dbReference>
<evidence type="ECO:0000313" key="1">
    <source>
        <dbReference type="EMBL" id="KAK6756383.1"/>
    </source>
</evidence>
<protein>
    <submittedName>
        <fullName evidence="1">Uncharacterized protein</fullName>
    </submittedName>
</protein>
<organism evidence="1 2">
    <name type="scientific">Necator americanus</name>
    <name type="common">Human hookworm</name>
    <dbReference type="NCBI Taxonomy" id="51031"/>
    <lineage>
        <taxon>Eukaryota</taxon>
        <taxon>Metazoa</taxon>
        <taxon>Ecdysozoa</taxon>
        <taxon>Nematoda</taxon>
        <taxon>Chromadorea</taxon>
        <taxon>Rhabditida</taxon>
        <taxon>Rhabditina</taxon>
        <taxon>Rhabditomorpha</taxon>
        <taxon>Strongyloidea</taxon>
        <taxon>Ancylostomatidae</taxon>
        <taxon>Bunostominae</taxon>
        <taxon>Necator</taxon>
    </lineage>
</organism>
<proteinExistence type="predicted"/>
<name>A0ABR1E1J9_NECAM</name>
<keyword evidence="2" id="KW-1185">Reference proteome</keyword>
<reference evidence="1 2" key="1">
    <citation type="submission" date="2023-08" db="EMBL/GenBank/DDBJ databases">
        <title>A Necator americanus chromosomal reference genome.</title>
        <authorList>
            <person name="Ilik V."/>
            <person name="Petrzelkova K.J."/>
            <person name="Pardy F."/>
            <person name="Fuh T."/>
            <person name="Niatou-Singa F.S."/>
            <person name="Gouil Q."/>
            <person name="Baker L."/>
            <person name="Ritchie M.E."/>
            <person name="Jex A.R."/>
            <person name="Gazzola D."/>
            <person name="Li H."/>
            <person name="Toshio Fujiwara R."/>
            <person name="Zhan B."/>
            <person name="Aroian R.V."/>
            <person name="Pafco B."/>
            <person name="Schwarz E.M."/>
        </authorList>
    </citation>
    <scope>NUCLEOTIDE SEQUENCE [LARGE SCALE GENOMIC DNA]</scope>
    <source>
        <strain evidence="1 2">Aroian</strain>
        <tissue evidence="1">Whole animal</tissue>
    </source>
</reference>
<sequence>MGYTYLQYPFDKYPINADIRRVEEDLRDQVNRRRLSRRIATSFLPKAYSVPFIRVRTQGDERFLLGSQLELEHPKDVALTEKRERTTNDIKQMLR</sequence>
<accession>A0ABR1E1J9</accession>
<dbReference type="Proteomes" id="UP001303046">
    <property type="component" value="Unassembled WGS sequence"/>
</dbReference>
<evidence type="ECO:0000313" key="2">
    <source>
        <dbReference type="Proteomes" id="UP001303046"/>
    </source>
</evidence>